<name>A0AC34PVF7_9BILA</name>
<accession>A0AC34PVF7</accession>
<organism evidence="1 2">
    <name type="scientific">Panagrolaimus sp. JU765</name>
    <dbReference type="NCBI Taxonomy" id="591449"/>
    <lineage>
        <taxon>Eukaryota</taxon>
        <taxon>Metazoa</taxon>
        <taxon>Ecdysozoa</taxon>
        <taxon>Nematoda</taxon>
        <taxon>Chromadorea</taxon>
        <taxon>Rhabditida</taxon>
        <taxon>Tylenchina</taxon>
        <taxon>Panagrolaimomorpha</taxon>
        <taxon>Panagrolaimoidea</taxon>
        <taxon>Panagrolaimidae</taxon>
        <taxon>Panagrolaimus</taxon>
    </lineage>
</organism>
<dbReference type="Proteomes" id="UP000887576">
    <property type="component" value="Unplaced"/>
</dbReference>
<proteinExistence type="predicted"/>
<evidence type="ECO:0000313" key="2">
    <source>
        <dbReference type="WBParaSite" id="JU765_v2.g10338.t1"/>
    </source>
</evidence>
<reference evidence="2" key="1">
    <citation type="submission" date="2022-11" db="UniProtKB">
        <authorList>
            <consortium name="WormBaseParasite"/>
        </authorList>
    </citation>
    <scope>IDENTIFICATION</scope>
</reference>
<sequence>MEKYQTISPFFLTEAAMYGDLIIADFMDTYKNISIKTFSVLAWKEKYCKNAAYVLRLTDDTVVNLTNLHAFADFDSRAKHDTTKRIYGSILTFRPVVRWTDYKWYVSEQEYPEFYFPSYCDGGACLYTKDAVTAILNQIPKTNYVWVDDVLYGGILAEGANVSRIDRCDLFGHFTIADYEKYLNHTYEPLNFIGVHVDDLTGILQTKYHFDNKW</sequence>
<dbReference type="WBParaSite" id="JU765_v2.g10338.t1">
    <property type="protein sequence ID" value="JU765_v2.g10338.t1"/>
    <property type="gene ID" value="JU765_v2.g10338"/>
</dbReference>
<protein>
    <submittedName>
        <fullName evidence="2">Hexosyltransferase</fullName>
    </submittedName>
</protein>
<evidence type="ECO:0000313" key="1">
    <source>
        <dbReference type="Proteomes" id="UP000887576"/>
    </source>
</evidence>